<reference evidence="10" key="2">
    <citation type="submission" date="2023-05" db="EMBL/GenBank/DDBJ databases">
        <authorList>
            <consortium name="Lawrence Berkeley National Laboratory"/>
            <person name="Steindorff A."/>
            <person name="Hensen N."/>
            <person name="Bonometti L."/>
            <person name="Westerberg I."/>
            <person name="Brannstrom I.O."/>
            <person name="Guillou S."/>
            <person name="Cros-Aarteil S."/>
            <person name="Calhoun S."/>
            <person name="Haridas S."/>
            <person name="Kuo A."/>
            <person name="Mondo S."/>
            <person name="Pangilinan J."/>
            <person name="Riley R."/>
            <person name="Labutti K."/>
            <person name="Andreopoulos B."/>
            <person name="Lipzen A."/>
            <person name="Chen C."/>
            <person name="Yanf M."/>
            <person name="Daum C."/>
            <person name="Ng V."/>
            <person name="Clum A."/>
            <person name="Ohm R."/>
            <person name="Martin F."/>
            <person name="Silar P."/>
            <person name="Natvig D."/>
            <person name="Lalanne C."/>
            <person name="Gautier V."/>
            <person name="Ament-Velasquez S.L."/>
            <person name="Kruys A."/>
            <person name="Hutchinson M.I."/>
            <person name="Powell A.J."/>
            <person name="Barry K."/>
            <person name="Miller A.N."/>
            <person name="Grigoriev I.V."/>
            <person name="Debuchy R."/>
            <person name="Gladieux P."/>
            <person name="Thoren M.H."/>
            <person name="Johannesson H."/>
        </authorList>
    </citation>
    <scope>NUCLEOTIDE SEQUENCE</scope>
    <source>
        <strain evidence="10">PSN293</strain>
    </source>
</reference>
<feature type="transmembrane region" description="Helical" evidence="9">
    <location>
        <begin position="89"/>
        <end position="109"/>
    </location>
</feature>
<dbReference type="GO" id="GO:0016740">
    <property type="term" value="F:transferase activity"/>
    <property type="evidence" value="ECO:0007669"/>
    <property type="project" value="UniProtKB-KW"/>
</dbReference>
<evidence type="ECO:0000256" key="2">
    <source>
        <dbReference type="ARBA" id="ARBA00004687"/>
    </source>
</evidence>
<dbReference type="InterPro" id="IPR009580">
    <property type="entry name" value="GPI_biosynthesis_protein_Pig-F"/>
</dbReference>
<evidence type="ECO:0000313" key="11">
    <source>
        <dbReference type="Proteomes" id="UP001301769"/>
    </source>
</evidence>
<sequence length="275" mass="28838">MPLVDPVTMSSSISKGAAAKAQSLVKGTTAATSKDTAILLSTHEQQPISLRQTPLAQSARHVFPALLATGFLVRFNALVADPVSTMKTALAVVVALQLAYAVICLPVVGSQQGKPARKPRPGEKNLKKGSLGNGVGDGPGARVYVTAIVALLLSTFLTPVLYAAMVLFGAPFLTHGAHTFLCAAHLAALVLFPIFFVHGVDSASWAAVGSFQAPFDETFGGLVGGVVGAWLGAVPIPLDWDREWQKWPVTILCGIYAGHLLMRLLGGTVLFGKRF</sequence>
<reference evidence="10" key="1">
    <citation type="journal article" date="2023" name="Mol. Phylogenet. Evol.">
        <title>Genome-scale phylogeny and comparative genomics of the fungal order Sordariales.</title>
        <authorList>
            <person name="Hensen N."/>
            <person name="Bonometti L."/>
            <person name="Westerberg I."/>
            <person name="Brannstrom I.O."/>
            <person name="Guillou S."/>
            <person name="Cros-Aarteil S."/>
            <person name="Calhoun S."/>
            <person name="Haridas S."/>
            <person name="Kuo A."/>
            <person name="Mondo S."/>
            <person name="Pangilinan J."/>
            <person name="Riley R."/>
            <person name="LaButti K."/>
            <person name="Andreopoulos B."/>
            <person name="Lipzen A."/>
            <person name="Chen C."/>
            <person name="Yan M."/>
            <person name="Daum C."/>
            <person name="Ng V."/>
            <person name="Clum A."/>
            <person name="Steindorff A."/>
            <person name="Ohm R.A."/>
            <person name="Martin F."/>
            <person name="Silar P."/>
            <person name="Natvig D.O."/>
            <person name="Lalanne C."/>
            <person name="Gautier V."/>
            <person name="Ament-Velasquez S.L."/>
            <person name="Kruys A."/>
            <person name="Hutchinson M.I."/>
            <person name="Powell A.J."/>
            <person name="Barry K."/>
            <person name="Miller A.N."/>
            <person name="Grigoriev I.V."/>
            <person name="Debuchy R."/>
            <person name="Gladieux P."/>
            <person name="Hiltunen Thoren M."/>
            <person name="Johannesson H."/>
        </authorList>
    </citation>
    <scope>NUCLEOTIDE SEQUENCE</scope>
    <source>
        <strain evidence="10">PSN293</strain>
    </source>
</reference>
<evidence type="ECO:0000256" key="1">
    <source>
        <dbReference type="ARBA" id="ARBA00004477"/>
    </source>
</evidence>
<comment type="caution">
    <text evidence="10">The sequence shown here is derived from an EMBL/GenBank/DDBJ whole genome shotgun (WGS) entry which is preliminary data.</text>
</comment>
<name>A0AAN6YD72_9PEZI</name>
<proteinExistence type="predicted"/>
<evidence type="ECO:0000256" key="4">
    <source>
        <dbReference type="ARBA" id="ARBA00022692"/>
    </source>
</evidence>
<dbReference type="GO" id="GO:0005789">
    <property type="term" value="C:endoplasmic reticulum membrane"/>
    <property type="evidence" value="ECO:0007669"/>
    <property type="project" value="UniProtKB-SubCell"/>
</dbReference>
<accession>A0AAN6YD72</accession>
<feature type="transmembrane region" description="Helical" evidence="9">
    <location>
        <begin position="143"/>
        <end position="168"/>
    </location>
</feature>
<feature type="transmembrane region" description="Helical" evidence="9">
    <location>
        <begin position="180"/>
        <end position="199"/>
    </location>
</feature>
<keyword evidence="10" id="KW-0808">Transferase</keyword>
<gene>
    <name evidence="10" type="ORF">QBC37DRAFT_370366</name>
</gene>
<dbReference type="Pfam" id="PF06699">
    <property type="entry name" value="PIG-F"/>
    <property type="match status" value="1"/>
</dbReference>
<evidence type="ECO:0000256" key="3">
    <source>
        <dbReference type="ARBA" id="ARBA00022502"/>
    </source>
</evidence>
<feature type="transmembrane region" description="Helical" evidence="9">
    <location>
        <begin position="219"/>
        <end position="238"/>
    </location>
</feature>
<evidence type="ECO:0000256" key="6">
    <source>
        <dbReference type="ARBA" id="ARBA00022989"/>
    </source>
</evidence>
<dbReference type="Proteomes" id="UP001301769">
    <property type="component" value="Unassembled WGS sequence"/>
</dbReference>
<evidence type="ECO:0000256" key="5">
    <source>
        <dbReference type="ARBA" id="ARBA00022824"/>
    </source>
</evidence>
<feature type="region of interest" description="Disordered" evidence="8">
    <location>
        <begin position="111"/>
        <end position="133"/>
    </location>
</feature>
<dbReference type="AlphaFoldDB" id="A0AAN6YD72"/>
<keyword evidence="11" id="KW-1185">Reference proteome</keyword>
<evidence type="ECO:0000256" key="8">
    <source>
        <dbReference type="SAM" id="MobiDB-lite"/>
    </source>
</evidence>
<feature type="transmembrane region" description="Helical" evidence="9">
    <location>
        <begin position="250"/>
        <end position="272"/>
    </location>
</feature>
<keyword evidence="5" id="KW-0256">Endoplasmic reticulum</keyword>
<keyword evidence="4 9" id="KW-0812">Transmembrane</keyword>
<dbReference type="GO" id="GO:0006506">
    <property type="term" value="P:GPI anchor biosynthetic process"/>
    <property type="evidence" value="ECO:0007669"/>
    <property type="project" value="UniProtKB-KW"/>
</dbReference>
<keyword evidence="6 9" id="KW-1133">Transmembrane helix</keyword>
<keyword evidence="7 9" id="KW-0472">Membrane</keyword>
<organism evidence="10 11">
    <name type="scientific">Rhypophila decipiens</name>
    <dbReference type="NCBI Taxonomy" id="261697"/>
    <lineage>
        <taxon>Eukaryota</taxon>
        <taxon>Fungi</taxon>
        <taxon>Dikarya</taxon>
        <taxon>Ascomycota</taxon>
        <taxon>Pezizomycotina</taxon>
        <taxon>Sordariomycetes</taxon>
        <taxon>Sordariomycetidae</taxon>
        <taxon>Sordariales</taxon>
        <taxon>Naviculisporaceae</taxon>
        <taxon>Rhypophila</taxon>
    </lineage>
</organism>
<comment type="pathway">
    <text evidence="2">Glycolipid biosynthesis; glycosylphosphatidylinositol-anchor biosynthesis.</text>
</comment>
<evidence type="ECO:0000313" key="10">
    <source>
        <dbReference type="EMBL" id="KAK4217174.1"/>
    </source>
</evidence>
<keyword evidence="3" id="KW-0337">GPI-anchor biosynthesis</keyword>
<comment type="subcellular location">
    <subcellularLocation>
        <location evidence="1">Endoplasmic reticulum membrane</location>
        <topology evidence="1">Multi-pass membrane protein</topology>
    </subcellularLocation>
</comment>
<evidence type="ECO:0000256" key="7">
    <source>
        <dbReference type="ARBA" id="ARBA00023136"/>
    </source>
</evidence>
<dbReference type="EMBL" id="MU858062">
    <property type="protein sequence ID" value="KAK4217174.1"/>
    <property type="molecule type" value="Genomic_DNA"/>
</dbReference>
<protein>
    <submittedName>
        <fullName evidence="10">Glycosylphophatidylinositol anchor phosphoethanolamine transferase</fullName>
    </submittedName>
</protein>
<evidence type="ECO:0000256" key="9">
    <source>
        <dbReference type="SAM" id="Phobius"/>
    </source>
</evidence>